<dbReference type="Proteomes" id="UP000221961">
    <property type="component" value="Chromosome"/>
</dbReference>
<dbReference type="Gene3D" id="3.40.50.150">
    <property type="entry name" value="Vaccinia Virus protein VP39"/>
    <property type="match status" value="1"/>
</dbReference>
<evidence type="ECO:0000256" key="1">
    <source>
        <dbReference type="SAM" id="MobiDB-lite"/>
    </source>
</evidence>
<dbReference type="GO" id="GO:0008168">
    <property type="term" value="F:methyltransferase activity"/>
    <property type="evidence" value="ECO:0007669"/>
    <property type="project" value="UniProtKB-KW"/>
</dbReference>
<feature type="region of interest" description="Disordered" evidence="1">
    <location>
        <begin position="250"/>
        <end position="280"/>
    </location>
</feature>
<dbReference type="PROSITE" id="PS00092">
    <property type="entry name" value="N6_MTASE"/>
    <property type="match status" value="1"/>
</dbReference>
<dbReference type="CDD" id="cd02440">
    <property type="entry name" value="AdoMet_MTases"/>
    <property type="match status" value="1"/>
</dbReference>
<dbReference type="KEGG" id="ntp:CRH09_30405"/>
<sequence>MSRSQAKLHREACLLIDADRDLDDEERRFVLDHWQEAANPERCLDGAYFTPLGLARDMRIDVVGTRIIDLCAGIGHLSFACRNLLDHRWNGERLREFVCVERNPEYVRIGMRIMPEATWVCADVLRVPSMRLRSFDTAIANPPFGPIPRAMDGPGYRGPRFEFHVIAVAARLARHGVFLVPQQSAPFSHSGKRCYTEDPDAEYQKFHTTTGIALEPGCSVDTTYYADDWHQRPIATEIVVCDFTRQPSAIVGPDPRPSATGRRFGRPITTAPQPVGPSVA</sequence>
<name>A0A291RQE5_9NOCA</name>
<keyword evidence="2" id="KW-0808">Transferase</keyword>
<dbReference type="GO" id="GO:0003676">
    <property type="term" value="F:nucleic acid binding"/>
    <property type="evidence" value="ECO:0007669"/>
    <property type="project" value="InterPro"/>
</dbReference>
<dbReference type="InterPro" id="IPR002052">
    <property type="entry name" value="DNA_methylase_N6_adenine_CS"/>
</dbReference>
<keyword evidence="2" id="KW-0489">Methyltransferase</keyword>
<organism evidence="2 3">
    <name type="scientific">Nocardia terpenica</name>
    <dbReference type="NCBI Taxonomy" id="455432"/>
    <lineage>
        <taxon>Bacteria</taxon>
        <taxon>Bacillati</taxon>
        <taxon>Actinomycetota</taxon>
        <taxon>Actinomycetes</taxon>
        <taxon>Mycobacteriales</taxon>
        <taxon>Nocardiaceae</taxon>
        <taxon>Nocardia</taxon>
    </lineage>
</organism>
<protein>
    <submittedName>
        <fullName evidence="2">Methyltransferase</fullName>
    </submittedName>
</protein>
<gene>
    <name evidence="2" type="ORF">CRH09_30405</name>
</gene>
<dbReference type="GO" id="GO:0032259">
    <property type="term" value="P:methylation"/>
    <property type="evidence" value="ECO:0007669"/>
    <property type="project" value="UniProtKB-KW"/>
</dbReference>
<dbReference type="SUPFAM" id="SSF53335">
    <property type="entry name" value="S-adenosyl-L-methionine-dependent methyltransferases"/>
    <property type="match status" value="1"/>
</dbReference>
<evidence type="ECO:0000313" key="3">
    <source>
        <dbReference type="Proteomes" id="UP000221961"/>
    </source>
</evidence>
<proteinExistence type="predicted"/>
<reference evidence="2 3" key="1">
    <citation type="submission" date="2017-10" db="EMBL/GenBank/DDBJ databases">
        <title>Comparative genomics between pathogenic Norcardia.</title>
        <authorList>
            <person name="Zeng L."/>
        </authorList>
    </citation>
    <scope>NUCLEOTIDE SEQUENCE [LARGE SCALE GENOMIC DNA]</scope>
    <source>
        <strain evidence="2 3">NC_YFY_NT001</strain>
    </source>
</reference>
<dbReference type="InterPro" id="IPR029063">
    <property type="entry name" value="SAM-dependent_MTases_sf"/>
</dbReference>
<dbReference type="EMBL" id="CP023778">
    <property type="protein sequence ID" value="ATL69841.1"/>
    <property type="molecule type" value="Genomic_DNA"/>
</dbReference>
<evidence type="ECO:0000313" key="2">
    <source>
        <dbReference type="EMBL" id="ATL69841.1"/>
    </source>
</evidence>
<accession>A0A291RQE5</accession>
<dbReference type="AlphaFoldDB" id="A0A291RQE5"/>